<evidence type="ECO:0000256" key="8">
    <source>
        <dbReference type="ARBA" id="ARBA00022723"/>
    </source>
</evidence>
<evidence type="ECO:0000256" key="5">
    <source>
        <dbReference type="ARBA" id="ARBA00022363"/>
    </source>
</evidence>
<keyword evidence="9 15" id="KW-0663">Pyridoxal phosphate</keyword>
<evidence type="ECO:0000256" key="2">
    <source>
        <dbReference type="ARBA" id="ARBA00001933"/>
    </source>
</evidence>
<dbReference type="CDD" id="cd01335">
    <property type="entry name" value="Radical_SAM"/>
    <property type="match status" value="1"/>
</dbReference>
<proteinExistence type="inferred from homology"/>
<dbReference type="Proteomes" id="UP000190896">
    <property type="component" value="Unassembled WGS sequence"/>
</dbReference>
<keyword evidence="7" id="KW-0949">S-adenosyl-L-methionine</keyword>
<feature type="binding site" evidence="14">
    <location>
        <position position="126"/>
    </location>
    <ligand>
        <name>[4Fe-4S] cluster</name>
        <dbReference type="ChEBI" id="CHEBI:49883"/>
        <note>4Fe-4S-S-AdoMet</note>
    </ligand>
</feature>
<keyword evidence="12" id="KW-0413">Isomerase</keyword>
<evidence type="ECO:0000256" key="12">
    <source>
        <dbReference type="ARBA" id="ARBA00023235"/>
    </source>
</evidence>
<dbReference type="AlphaFoldDB" id="A0A1T2KQM4"/>
<evidence type="ECO:0000256" key="1">
    <source>
        <dbReference type="ARBA" id="ARBA00001352"/>
    </source>
</evidence>
<sequence length="335" mass="37625">MVHRTEPAWQTPVWQQALSSALTDVDELFEYLQLDKSQLPASIAAAEKFRLRVPRSYADLITKGDPGDPLLLQILPGSEELRKADGFSADPLEELAKHQAAGVIHKYQGRALLIVTGACAINCRYCFRRHYPYAEASAHQGQWQPALEYLHKNKQISEVILSGGDPLALHDGTLSKLVDALQGIPHLKRLRIHSRMPVVLPERVTGELLDLLTRSHLQPVIVLHINHPRELSEAARSSLEVLNAHGVTLLNQSVLLKNINDEPALLARLSETLFSARVIPYYLHMLDRVQGAAHFEVSDARAREIYQQLREMVPGYLLPRLVRDNSETAYKLPIL</sequence>
<evidence type="ECO:0000256" key="7">
    <source>
        <dbReference type="ARBA" id="ARBA00022691"/>
    </source>
</evidence>
<dbReference type="NCBIfam" id="TIGR00238">
    <property type="entry name" value="KamA family radical SAM protein"/>
    <property type="match status" value="1"/>
</dbReference>
<dbReference type="NCBIfam" id="TIGR03821">
    <property type="entry name" value="EFP_modif_epmB"/>
    <property type="match status" value="1"/>
</dbReference>
<dbReference type="InterPro" id="IPR058240">
    <property type="entry name" value="rSAM_sf"/>
</dbReference>
<name>A0A1T2KQM4_9GAMM</name>
<dbReference type="PIRSF" id="PIRSF004911">
    <property type="entry name" value="DUF160"/>
    <property type="match status" value="1"/>
</dbReference>
<dbReference type="SFLD" id="SFLDF00314">
    <property type="entry name" value="L-lysine_2_3-aminomutase_(yjeK"/>
    <property type="match status" value="1"/>
</dbReference>
<reference evidence="17 18" key="1">
    <citation type="submission" date="2016-11" db="EMBL/GenBank/DDBJ databases">
        <title>Mixed transmission modes and dynamic genome evolution in an obligate animal-bacterial symbiosis.</title>
        <authorList>
            <person name="Russell S.L."/>
            <person name="Corbett-Detig R.B."/>
            <person name="Cavanaugh C.M."/>
        </authorList>
    </citation>
    <scope>NUCLEOTIDE SEQUENCE [LARGE SCALE GENOMIC DNA]</scope>
    <source>
        <strain evidence="17">Se-Cadez</strain>
    </source>
</reference>
<evidence type="ECO:0000256" key="13">
    <source>
        <dbReference type="ARBA" id="ARBA00030756"/>
    </source>
</evidence>
<accession>A0A1T2KQM4</accession>
<dbReference type="InterPro" id="IPR022462">
    <property type="entry name" value="EpmB"/>
</dbReference>
<evidence type="ECO:0000256" key="10">
    <source>
        <dbReference type="ARBA" id="ARBA00023004"/>
    </source>
</evidence>
<dbReference type="PANTHER" id="PTHR30538:SF1">
    <property type="entry name" value="L-LYSINE 2,3-AMINOMUTASE"/>
    <property type="match status" value="1"/>
</dbReference>
<dbReference type="InterPro" id="IPR013785">
    <property type="entry name" value="Aldolase_TIM"/>
</dbReference>
<comment type="cofactor">
    <cofactor evidence="3">
        <name>[4Fe-4S] cluster</name>
        <dbReference type="ChEBI" id="CHEBI:49883"/>
    </cofactor>
</comment>
<dbReference type="Gene3D" id="3.20.20.70">
    <property type="entry name" value="Aldolase class I"/>
    <property type="match status" value="1"/>
</dbReference>
<keyword evidence="18" id="KW-1185">Reference proteome</keyword>
<dbReference type="GO" id="GO:0046872">
    <property type="term" value="F:metal ion binding"/>
    <property type="evidence" value="ECO:0007669"/>
    <property type="project" value="UniProtKB-KW"/>
</dbReference>
<comment type="caution">
    <text evidence="17">The sequence shown here is derived from an EMBL/GenBank/DDBJ whole genome shotgun (WGS) entry which is preliminary data.</text>
</comment>
<dbReference type="RefSeq" id="WP_078488170.1">
    <property type="nucleotide sequence ID" value="NZ_MPRJ01000098.1"/>
</dbReference>
<evidence type="ECO:0000256" key="6">
    <source>
        <dbReference type="ARBA" id="ARBA00022485"/>
    </source>
</evidence>
<feature type="modified residue" description="N6-(pyridoxal phosphate)lysine" evidence="15">
    <location>
        <position position="331"/>
    </location>
</feature>
<evidence type="ECO:0000256" key="11">
    <source>
        <dbReference type="ARBA" id="ARBA00023014"/>
    </source>
</evidence>
<evidence type="ECO:0000256" key="9">
    <source>
        <dbReference type="ARBA" id="ARBA00022898"/>
    </source>
</evidence>
<dbReference type="GO" id="GO:0051539">
    <property type="term" value="F:4 iron, 4 sulfur cluster binding"/>
    <property type="evidence" value="ECO:0007669"/>
    <property type="project" value="UniProtKB-KW"/>
</dbReference>
<dbReference type="SFLD" id="SFLDG01070">
    <property type="entry name" value="PLP-dependent"/>
    <property type="match status" value="1"/>
</dbReference>
<evidence type="ECO:0000256" key="15">
    <source>
        <dbReference type="PIRSR" id="PIRSR603739-50"/>
    </source>
</evidence>
<comment type="catalytic activity">
    <reaction evidence="1">
        <text>L-lysine = D-beta-lysine</text>
        <dbReference type="Rhea" id="RHEA:44148"/>
        <dbReference type="ChEBI" id="CHEBI:32551"/>
        <dbReference type="ChEBI" id="CHEBI:84138"/>
    </reaction>
</comment>
<dbReference type="EMBL" id="MPRJ01000098">
    <property type="protein sequence ID" value="OOZ35164.1"/>
    <property type="molecule type" value="Genomic_DNA"/>
</dbReference>
<keyword evidence="10" id="KW-0408">Iron</keyword>
<evidence type="ECO:0000259" key="16">
    <source>
        <dbReference type="PROSITE" id="PS51918"/>
    </source>
</evidence>
<feature type="binding site" evidence="14">
    <location>
        <position position="123"/>
    </location>
    <ligand>
        <name>[4Fe-4S] cluster</name>
        <dbReference type="ChEBI" id="CHEBI:49883"/>
        <note>4Fe-4S-S-AdoMet</note>
    </ligand>
</feature>
<evidence type="ECO:0000313" key="17">
    <source>
        <dbReference type="EMBL" id="OOZ35164.1"/>
    </source>
</evidence>
<dbReference type="OrthoDB" id="9770937at2"/>
<dbReference type="SUPFAM" id="SSF102114">
    <property type="entry name" value="Radical SAM enzymes"/>
    <property type="match status" value="1"/>
</dbReference>
<dbReference type="PROSITE" id="PS51918">
    <property type="entry name" value="RADICAL_SAM"/>
    <property type="match status" value="1"/>
</dbReference>
<keyword evidence="6 14" id="KW-0004">4Fe-4S</keyword>
<evidence type="ECO:0000256" key="3">
    <source>
        <dbReference type="ARBA" id="ARBA00001966"/>
    </source>
</evidence>
<dbReference type="InterPro" id="IPR003739">
    <property type="entry name" value="Lys_aminomutase/Glu_NH3_mut"/>
</dbReference>
<evidence type="ECO:0000256" key="4">
    <source>
        <dbReference type="ARBA" id="ARBA00008703"/>
    </source>
</evidence>
<keyword evidence="11 14" id="KW-0411">Iron-sulfur</keyword>
<evidence type="ECO:0000256" key="14">
    <source>
        <dbReference type="PIRSR" id="PIRSR004911-1"/>
    </source>
</evidence>
<evidence type="ECO:0000313" key="18">
    <source>
        <dbReference type="Proteomes" id="UP000190896"/>
    </source>
</evidence>
<dbReference type="PANTHER" id="PTHR30538">
    <property type="entry name" value="LYSINE 2,3-AMINOMUTASE-RELATED"/>
    <property type="match status" value="1"/>
</dbReference>
<dbReference type="GO" id="GO:0016853">
    <property type="term" value="F:isomerase activity"/>
    <property type="evidence" value="ECO:0007669"/>
    <property type="project" value="UniProtKB-KW"/>
</dbReference>
<organism evidence="17 18">
    <name type="scientific">Solemya velesiana gill symbiont</name>
    <dbReference type="NCBI Taxonomy" id="1918948"/>
    <lineage>
        <taxon>Bacteria</taxon>
        <taxon>Pseudomonadati</taxon>
        <taxon>Pseudomonadota</taxon>
        <taxon>Gammaproteobacteria</taxon>
        <taxon>sulfur-oxidizing symbionts</taxon>
    </lineage>
</organism>
<dbReference type="SFLD" id="SFLDS00029">
    <property type="entry name" value="Radical_SAM"/>
    <property type="match status" value="1"/>
</dbReference>
<keyword evidence="8 14" id="KW-0479">Metal-binding</keyword>
<feature type="binding site" evidence="14">
    <location>
        <position position="119"/>
    </location>
    <ligand>
        <name>[4Fe-4S] cluster</name>
        <dbReference type="ChEBI" id="CHEBI:49883"/>
        <note>4Fe-4S-S-AdoMet</note>
    </ligand>
</feature>
<dbReference type="Pfam" id="PF04055">
    <property type="entry name" value="Radical_SAM"/>
    <property type="match status" value="1"/>
</dbReference>
<comment type="similarity">
    <text evidence="4">Belongs to the radical SAM superfamily. KamA family.</text>
</comment>
<dbReference type="InterPro" id="IPR007197">
    <property type="entry name" value="rSAM"/>
</dbReference>
<gene>
    <name evidence="17" type="ORF">BOW51_11620</name>
</gene>
<protein>
    <recommendedName>
        <fullName evidence="5">L-lysine 2,3-aminomutase</fullName>
    </recommendedName>
    <alternativeName>
        <fullName evidence="13">EF-P post-translational modification enzyme B</fullName>
    </alternativeName>
</protein>
<comment type="cofactor">
    <cofactor evidence="2 15">
        <name>pyridoxal 5'-phosphate</name>
        <dbReference type="ChEBI" id="CHEBI:597326"/>
    </cofactor>
</comment>
<feature type="domain" description="Radical SAM core" evidence="16">
    <location>
        <begin position="105"/>
        <end position="317"/>
    </location>
</feature>